<evidence type="ECO:0000256" key="2">
    <source>
        <dbReference type="ARBA" id="ARBA00010663"/>
    </source>
</evidence>
<evidence type="ECO:0000256" key="4">
    <source>
        <dbReference type="ARBA" id="ARBA00022692"/>
    </source>
</evidence>
<evidence type="ECO:0000313" key="11">
    <source>
        <dbReference type="Proteomes" id="UP000887116"/>
    </source>
</evidence>
<accession>A0A8X6KXM2</accession>
<dbReference type="GO" id="GO:0042277">
    <property type="term" value="F:peptide binding"/>
    <property type="evidence" value="ECO:0007669"/>
    <property type="project" value="TreeGrafter"/>
</dbReference>
<sequence length="194" mass="23086">MPEYLPHPIPPNGVQNVLLADRLRHPYVHHHILLLSHPLENVQKVKKFGITEILTREKKRRPDIVQQPYYRRRLFLRQPGTEQMERARSRTLRMTILLVLVFFLYWTPYVIVVMWNLFHPVSAKKVDPKLQSYLFILAVSSSCFKPLVYGSYALNFKQTFSKCCVKRANLKDQFDESLSDYNPREEDPFRENQL</sequence>
<evidence type="ECO:0000259" key="9">
    <source>
        <dbReference type="PROSITE" id="PS50262"/>
    </source>
</evidence>
<evidence type="ECO:0000256" key="7">
    <source>
        <dbReference type="ARBA" id="ARBA00023170"/>
    </source>
</evidence>
<comment type="subcellular location">
    <subcellularLocation>
        <location evidence="1">Cell membrane</location>
        <topology evidence="1">Multi-pass membrane protein</topology>
    </subcellularLocation>
</comment>
<dbReference type="Proteomes" id="UP000887116">
    <property type="component" value="Unassembled WGS sequence"/>
</dbReference>
<dbReference type="AlphaFoldDB" id="A0A8X6KXM2"/>
<evidence type="ECO:0000313" key="10">
    <source>
        <dbReference type="EMBL" id="GFQ87901.1"/>
    </source>
</evidence>
<organism evidence="10 11">
    <name type="scientific">Trichonephila clavata</name>
    <name type="common">Joro spider</name>
    <name type="synonym">Nephila clavata</name>
    <dbReference type="NCBI Taxonomy" id="2740835"/>
    <lineage>
        <taxon>Eukaryota</taxon>
        <taxon>Metazoa</taxon>
        <taxon>Ecdysozoa</taxon>
        <taxon>Arthropoda</taxon>
        <taxon>Chelicerata</taxon>
        <taxon>Arachnida</taxon>
        <taxon>Araneae</taxon>
        <taxon>Araneomorphae</taxon>
        <taxon>Entelegynae</taxon>
        <taxon>Araneoidea</taxon>
        <taxon>Nephilidae</taxon>
        <taxon>Trichonephila</taxon>
    </lineage>
</organism>
<gene>
    <name evidence="10" type="primary">NCL1_20152</name>
    <name evidence="10" type="ORF">TNCT_573271</name>
</gene>
<comment type="caution">
    <text evidence="10">The sequence shown here is derived from an EMBL/GenBank/DDBJ whole genome shotgun (WGS) entry which is preliminary data.</text>
</comment>
<dbReference type="GO" id="GO:0004930">
    <property type="term" value="F:G protein-coupled receptor activity"/>
    <property type="evidence" value="ECO:0007669"/>
    <property type="project" value="InterPro"/>
</dbReference>
<dbReference type="Gene3D" id="1.20.1070.10">
    <property type="entry name" value="Rhodopsin 7-helix transmembrane proteins"/>
    <property type="match status" value="1"/>
</dbReference>
<evidence type="ECO:0000256" key="8">
    <source>
        <dbReference type="SAM" id="Phobius"/>
    </source>
</evidence>
<keyword evidence="7 10" id="KW-0675">Receptor</keyword>
<keyword evidence="3" id="KW-1003">Cell membrane</keyword>
<comment type="similarity">
    <text evidence="2">Belongs to the G-protein coupled receptor 1 family.</text>
</comment>
<keyword evidence="4 8" id="KW-0812">Transmembrane</keyword>
<dbReference type="GO" id="GO:0032870">
    <property type="term" value="P:cellular response to hormone stimulus"/>
    <property type="evidence" value="ECO:0007669"/>
    <property type="project" value="TreeGrafter"/>
</dbReference>
<evidence type="ECO:0000256" key="6">
    <source>
        <dbReference type="ARBA" id="ARBA00023136"/>
    </source>
</evidence>
<feature type="domain" description="G-protein coupled receptors family 1 profile" evidence="9">
    <location>
        <begin position="38"/>
        <end position="149"/>
    </location>
</feature>
<dbReference type="PROSITE" id="PS50262">
    <property type="entry name" value="G_PROTEIN_RECEP_F1_2"/>
    <property type="match status" value="1"/>
</dbReference>
<proteinExistence type="inferred from homology"/>
<dbReference type="PRINTS" id="PR00237">
    <property type="entry name" value="GPCRRHODOPSN"/>
</dbReference>
<keyword evidence="5 8" id="KW-1133">Transmembrane helix</keyword>
<reference evidence="10" key="1">
    <citation type="submission" date="2020-07" db="EMBL/GenBank/DDBJ databases">
        <title>Multicomponent nature underlies the extraordinary mechanical properties of spider dragline silk.</title>
        <authorList>
            <person name="Kono N."/>
            <person name="Nakamura H."/>
            <person name="Mori M."/>
            <person name="Yoshida Y."/>
            <person name="Ohtoshi R."/>
            <person name="Malay A.D."/>
            <person name="Moran D.A.P."/>
            <person name="Tomita M."/>
            <person name="Numata K."/>
            <person name="Arakawa K."/>
        </authorList>
    </citation>
    <scope>NUCLEOTIDE SEQUENCE</scope>
</reference>
<dbReference type="EMBL" id="BMAO01003450">
    <property type="protein sequence ID" value="GFQ87901.1"/>
    <property type="molecule type" value="Genomic_DNA"/>
</dbReference>
<keyword evidence="6 8" id="KW-0472">Membrane</keyword>
<dbReference type="OrthoDB" id="6422738at2759"/>
<evidence type="ECO:0000256" key="5">
    <source>
        <dbReference type="ARBA" id="ARBA00022989"/>
    </source>
</evidence>
<feature type="transmembrane region" description="Helical" evidence="8">
    <location>
        <begin position="96"/>
        <end position="118"/>
    </location>
</feature>
<evidence type="ECO:0000256" key="3">
    <source>
        <dbReference type="ARBA" id="ARBA00022475"/>
    </source>
</evidence>
<keyword evidence="11" id="KW-1185">Reference proteome</keyword>
<protein>
    <submittedName>
        <fullName evidence="10">Gonadotropin-releasing hormone II receptor</fullName>
    </submittedName>
</protein>
<dbReference type="GO" id="GO:0005886">
    <property type="term" value="C:plasma membrane"/>
    <property type="evidence" value="ECO:0007669"/>
    <property type="project" value="UniProtKB-SubCell"/>
</dbReference>
<dbReference type="SUPFAM" id="SSF81321">
    <property type="entry name" value="Family A G protein-coupled receptor-like"/>
    <property type="match status" value="1"/>
</dbReference>
<name>A0A8X6KXM2_TRICU</name>
<dbReference type="PANTHER" id="PTHR24241:SF190">
    <property type="entry name" value="CARDIOACCELERATORY PEPTIDE RECEPTOR-LIKE PROTEIN"/>
    <property type="match status" value="1"/>
</dbReference>
<dbReference type="Pfam" id="PF00001">
    <property type="entry name" value="7tm_1"/>
    <property type="match status" value="1"/>
</dbReference>
<dbReference type="InterPro" id="IPR000276">
    <property type="entry name" value="GPCR_Rhodpsn"/>
</dbReference>
<feature type="transmembrane region" description="Helical" evidence="8">
    <location>
        <begin position="130"/>
        <end position="152"/>
    </location>
</feature>
<dbReference type="PANTHER" id="PTHR24241">
    <property type="entry name" value="NEUROPEPTIDE RECEPTOR-RELATED G-PROTEIN COUPLED RECEPTOR"/>
    <property type="match status" value="1"/>
</dbReference>
<dbReference type="InterPro" id="IPR017452">
    <property type="entry name" value="GPCR_Rhodpsn_7TM"/>
</dbReference>
<evidence type="ECO:0000256" key="1">
    <source>
        <dbReference type="ARBA" id="ARBA00004651"/>
    </source>
</evidence>